<comment type="caution">
    <text evidence="1">The sequence shown here is derived from an EMBL/GenBank/DDBJ whole genome shotgun (WGS) entry which is preliminary data.</text>
</comment>
<dbReference type="AlphaFoldDB" id="A0A1G2LAL3"/>
<sequence>MAAHGRRVRCGERHGEMKTIFITIFQAVEAKNILRTSVATALLRDPDVALVCLVPSEDRKAYYEREIVHPRISYEVLSPEPRGLAERFFSMLKFHLIRTATMDLKRTLRRADGGSALGYAMNLAANRLLARPFVRGIARSLDAHVVTDRNVERVLRDRKPSLIFLAHLFDDLEISILREAKRLGIPTIGFINSWDKVTARCMIRLLPDRLLVFNALVRDEAVAHADMPEERITLVGIPQYDYYRTTVPRARAAFAAAFGIAPERRIIVFAPNGRYSARADGAMIDLLHGWIEEGAIPNAALLVRFQPNDAVDRREIERRPWLIYDIPGKRFGSERGGDWDMDERDLARLRDTLAHAAVVVCYTSSLSVDAAVFDRPVINVNFDLVRIPKRSESPIQYYGMTHYQNALATGGIRVVSDRDSLLAWINRYLEHPECDAAGRERLVRKQCHVCDGRAGERMAARILETL</sequence>
<protein>
    <recommendedName>
        <fullName evidence="3">Glycosyltransferase subfamily 4-like N-terminal domain-containing protein</fullName>
    </recommendedName>
</protein>
<dbReference type="Proteomes" id="UP000178977">
    <property type="component" value="Unassembled WGS sequence"/>
</dbReference>
<evidence type="ECO:0008006" key="3">
    <source>
        <dbReference type="Google" id="ProtNLM"/>
    </source>
</evidence>
<reference evidence="1 2" key="1">
    <citation type="journal article" date="2016" name="Nat. Commun.">
        <title>Thousands of microbial genomes shed light on interconnected biogeochemical processes in an aquifer system.</title>
        <authorList>
            <person name="Anantharaman K."/>
            <person name="Brown C.T."/>
            <person name="Hug L.A."/>
            <person name="Sharon I."/>
            <person name="Castelle C.J."/>
            <person name="Probst A.J."/>
            <person name="Thomas B.C."/>
            <person name="Singh A."/>
            <person name="Wilkins M.J."/>
            <person name="Karaoz U."/>
            <person name="Brodie E.L."/>
            <person name="Williams K.H."/>
            <person name="Hubbard S.S."/>
            <person name="Banfield J.F."/>
        </authorList>
    </citation>
    <scope>NUCLEOTIDE SEQUENCE [LARGE SCALE GENOMIC DNA]</scope>
</reference>
<organism evidence="1 2">
    <name type="scientific">Candidatus Sungbacteria bacterium RIFCSPLOWO2_01_FULL_60_25</name>
    <dbReference type="NCBI Taxonomy" id="1802281"/>
    <lineage>
        <taxon>Bacteria</taxon>
        <taxon>Candidatus Sungiibacteriota</taxon>
    </lineage>
</organism>
<gene>
    <name evidence="1" type="ORF">A3A44_00700</name>
</gene>
<dbReference type="Gene3D" id="3.40.50.12580">
    <property type="match status" value="1"/>
</dbReference>
<accession>A0A1G2LAL3</accession>
<evidence type="ECO:0000313" key="2">
    <source>
        <dbReference type="Proteomes" id="UP000178977"/>
    </source>
</evidence>
<proteinExistence type="predicted"/>
<dbReference type="InterPro" id="IPR043148">
    <property type="entry name" value="TagF_C"/>
</dbReference>
<name>A0A1G2LAL3_9BACT</name>
<dbReference type="EMBL" id="MHQT01000036">
    <property type="protein sequence ID" value="OHA08683.1"/>
    <property type="molecule type" value="Genomic_DNA"/>
</dbReference>
<dbReference type="Pfam" id="PF04464">
    <property type="entry name" value="Glyphos_transf"/>
    <property type="match status" value="1"/>
</dbReference>
<dbReference type="InterPro" id="IPR007554">
    <property type="entry name" value="Glycerophosphate_synth"/>
</dbReference>
<dbReference type="GO" id="GO:0047355">
    <property type="term" value="F:CDP-glycerol glycerophosphotransferase activity"/>
    <property type="evidence" value="ECO:0007669"/>
    <property type="project" value="InterPro"/>
</dbReference>
<dbReference type="STRING" id="1802281.A3A44_00700"/>
<dbReference type="GO" id="GO:0016020">
    <property type="term" value="C:membrane"/>
    <property type="evidence" value="ECO:0007669"/>
    <property type="project" value="InterPro"/>
</dbReference>
<evidence type="ECO:0000313" key="1">
    <source>
        <dbReference type="EMBL" id="OHA08683.1"/>
    </source>
</evidence>
<dbReference type="SUPFAM" id="SSF53756">
    <property type="entry name" value="UDP-Glycosyltransferase/glycogen phosphorylase"/>
    <property type="match status" value="1"/>
</dbReference>